<proteinExistence type="predicted"/>
<dbReference type="InParanoid" id="A0A2T3B3A5"/>
<feature type="compositionally biased region" description="Basic and acidic residues" evidence="1">
    <location>
        <begin position="68"/>
        <end position="79"/>
    </location>
</feature>
<evidence type="ECO:0000256" key="1">
    <source>
        <dbReference type="SAM" id="MobiDB-lite"/>
    </source>
</evidence>
<protein>
    <submittedName>
        <fullName evidence="2">Uncharacterized protein</fullName>
    </submittedName>
</protein>
<dbReference type="AlphaFoldDB" id="A0A2T3B3A5"/>
<keyword evidence="3" id="KW-1185">Reference proteome</keyword>
<dbReference type="GeneID" id="36568773"/>
<evidence type="ECO:0000313" key="3">
    <source>
        <dbReference type="Proteomes" id="UP000241818"/>
    </source>
</evidence>
<reference evidence="2 3" key="1">
    <citation type="journal article" date="2018" name="New Phytol.">
        <title>Comparative genomics and transcriptomics depict ericoid mycorrhizal fungi as versatile saprotrophs and plant mutualists.</title>
        <authorList>
            <person name="Martino E."/>
            <person name="Morin E."/>
            <person name="Grelet G.A."/>
            <person name="Kuo A."/>
            <person name="Kohler A."/>
            <person name="Daghino S."/>
            <person name="Barry K.W."/>
            <person name="Cichocki N."/>
            <person name="Clum A."/>
            <person name="Dockter R.B."/>
            <person name="Hainaut M."/>
            <person name="Kuo R.C."/>
            <person name="LaButti K."/>
            <person name="Lindahl B.D."/>
            <person name="Lindquist E.A."/>
            <person name="Lipzen A."/>
            <person name="Khouja H.R."/>
            <person name="Magnuson J."/>
            <person name="Murat C."/>
            <person name="Ohm R.A."/>
            <person name="Singer S.W."/>
            <person name="Spatafora J.W."/>
            <person name="Wang M."/>
            <person name="Veneault-Fourrey C."/>
            <person name="Henrissat B."/>
            <person name="Grigoriev I.V."/>
            <person name="Martin F.M."/>
            <person name="Perotto S."/>
        </authorList>
    </citation>
    <scope>NUCLEOTIDE SEQUENCE [LARGE SCALE GENOMIC DNA]</scope>
    <source>
        <strain evidence="2 3">ATCC 22711</strain>
    </source>
</reference>
<dbReference type="RefSeq" id="XP_024721371.1">
    <property type="nucleotide sequence ID" value="XM_024860692.1"/>
</dbReference>
<dbReference type="OrthoDB" id="5424391at2759"/>
<dbReference type="EMBL" id="KZ679010">
    <property type="protein sequence ID" value="PSS20101.1"/>
    <property type="molecule type" value="Genomic_DNA"/>
</dbReference>
<name>A0A2T3B3A5_AMORE</name>
<feature type="compositionally biased region" description="Basic and acidic residues" evidence="1">
    <location>
        <begin position="37"/>
        <end position="55"/>
    </location>
</feature>
<sequence length="415" mass="47187">MPTIGKFKLHAPLPLNPRESKQLLNLLTTSFRQKLDKEHGFRTESDIEPSTDKTPKHNGNARQRRRSHSDADFRPTDRHMRSVLTNPLFSYVPNAHESKADRDPMDVFDEAVAKGMMNTHYARTCLNAKKREIIQSPVLSVREGMRDSGAGLKVLRWLLSSGTANDNEFLKDGQFAEIFMQYVVAEGLQEAAWKWIKRAFDDYPRFSELWGPERAAARRAMVRPLMYLVRAEASGPVSLDAAYMCISRAAGYLKGLSALQMRQLLGPPGWFLSHETIMSHSDHLPASELAFDSFLALIPVMSREVEYHFAHLQLLHPSRPSASLALEFLRKLDTPRDGVTPLNRASSTYEHSIIQLSLDTAKFLLENERFDDAQWVMEYLRTHYPRRLGLAQREQLEQAKAEASSLQLLEGLSLA</sequence>
<gene>
    <name evidence="2" type="ORF">M430DRAFT_101235</name>
</gene>
<feature type="region of interest" description="Disordered" evidence="1">
    <location>
        <begin position="37"/>
        <end position="79"/>
    </location>
</feature>
<organism evidence="2 3">
    <name type="scientific">Amorphotheca resinae ATCC 22711</name>
    <dbReference type="NCBI Taxonomy" id="857342"/>
    <lineage>
        <taxon>Eukaryota</taxon>
        <taxon>Fungi</taxon>
        <taxon>Dikarya</taxon>
        <taxon>Ascomycota</taxon>
        <taxon>Pezizomycotina</taxon>
        <taxon>Leotiomycetes</taxon>
        <taxon>Helotiales</taxon>
        <taxon>Amorphothecaceae</taxon>
        <taxon>Amorphotheca</taxon>
    </lineage>
</organism>
<evidence type="ECO:0000313" key="2">
    <source>
        <dbReference type="EMBL" id="PSS20101.1"/>
    </source>
</evidence>
<accession>A0A2T3B3A5</accession>
<dbReference type="Proteomes" id="UP000241818">
    <property type="component" value="Unassembled WGS sequence"/>
</dbReference>